<dbReference type="GO" id="GO:0016787">
    <property type="term" value="F:hydrolase activity"/>
    <property type="evidence" value="ECO:0007669"/>
    <property type="project" value="UniProtKB-KW"/>
</dbReference>
<name>A0ABP7SBU6_9PSEU</name>
<organism evidence="3 4">
    <name type="scientific">Allokutzneria multivorans</name>
    <dbReference type="NCBI Taxonomy" id="1142134"/>
    <lineage>
        <taxon>Bacteria</taxon>
        <taxon>Bacillati</taxon>
        <taxon>Actinomycetota</taxon>
        <taxon>Actinomycetes</taxon>
        <taxon>Pseudonocardiales</taxon>
        <taxon>Pseudonocardiaceae</taxon>
        <taxon>Allokutzneria</taxon>
    </lineage>
</organism>
<dbReference type="SUPFAM" id="SSF52266">
    <property type="entry name" value="SGNH hydrolase"/>
    <property type="match status" value="1"/>
</dbReference>
<dbReference type="PANTHER" id="PTHR37981">
    <property type="entry name" value="LIPASE 2"/>
    <property type="match status" value="1"/>
</dbReference>
<dbReference type="Proteomes" id="UP001501747">
    <property type="component" value="Unassembled WGS sequence"/>
</dbReference>
<accession>A0ABP7SBU6</accession>
<evidence type="ECO:0000259" key="2">
    <source>
        <dbReference type="Pfam" id="PF13472"/>
    </source>
</evidence>
<feature type="chain" id="PRO_5046691797" evidence="1">
    <location>
        <begin position="24"/>
        <end position="254"/>
    </location>
</feature>
<dbReference type="CDD" id="cd01823">
    <property type="entry name" value="SEST_like"/>
    <property type="match status" value="1"/>
</dbReference>
<gene>
    <name evidence="3" type="ORF">GCM10022247_34390</name>
</gene>
<dbReference type="InterPro" id="IPR037460">
    <property type="entry name" value="SEST-like"/>
</dbReference>
<protein>
    <submittedName>
        <fullName evidence="3">SGNH/GDSL hydrolase family protein</fullName>
    </submittedName>
</protein>
<dbReference type="PANTHER" id="PTHR37981:SF1">
    <property type="entry name" value="SGNH HYDROLASE-TYPE ESTERASE DOMAIN-CONTAINING PROTEIN"/>
    <property type="match status" value="1"/>
</dbReference>
<dbReference type="InterPro" id="IPR036514">
    <property type="entry name" value="SGNH_hydro_sf"/>
</dbReference>
<evidence type="ECO:0000313" key="3">
    <source>
        <dbReference type="EMBL" id="GAA4009380.1"/>
    </source>
</evidence>
<keyword evidence="4" id="KW-1185">Reference proteome</keyword>
<keyword evidence="3" id="KW-0378">Hydrolase</keyword>
<reference evidence="4" key="1">
    <citation type="journal article" date="2019" name="Int. J. Syst. Evol. Microbiol.">
        <title>The Global Catalogue of Microorganisms (GCM) 10K type strain sequencing project: providing services to taxonomists for standard genome sequencing and annotation.</title>
        <authorList>
            <consortium name="The Broad Institute Genomics Platform"/>
            <consortium name="The Broad Institute Genome Sequencing Center for Infectious Disease"/>
            <person name="Wu L."/>
            <person name="Ma J."/>
        </authorList>
    </citation>
    <scope>NUCLEOTIDE SEQUENCE [LARGE SCALE GENOMIC DNA]</scope>
    <source>
        <strain evidence="4">JCM 17342</strain>
    </source>
</reference>
<proteinExistence type="predicted"/>
<evidence type="ECO:0000256" key="1">
    <source>
        <dbReference type="SAM" id="SignalP"/>
    </source>
</evidence>
<feature type="signal peptide" evidence="1">
    <location>
        <begin position="1"/>
        <end position="23"/>
    </location>
</feature>
<dbReference type="EMBL" id="BAABAL010000012">
    <property type="protein sequence ID" value="GAA4009380.1"/>
    <property type="molecule type" value="Genomic_DNA"/>
</dbReference>
<dbReference type="Gene3D" id="3.40.50.1110">
    <property type="entry name" value="SGNH hydrolase"/>
    <property type="match status" value="1"/>
</dbReference>
<dbReference type="RefSeq" id="WP_344875894.1">
    <property type="nucleotide sequence ID" value="NZ_BAABAL010000012.1"/>
</dbReference>
<keyword evidence="1" id="KW-0732">Signal</keyword>
<feature type="domain" description="SGNH hydrolase-type esterase" evidence="2">
    <location>
        <begin position="27"/>
        <end position="243"/>
    </location>
</feature>
<comment type="caution">
    <text evidence="3">The sequence shown here is derived from an EMBL/GenBank/DDBJ whole genome shotgun (WGS) entry which is preliminary data.</text>
</comment>
<dbReference type="InterPro" id="IPR013830">
    <property type="entry name" value="SGNH_hydro"/>
</dbReference>
<evidence type="ECO:0000313" key="4">
    <source>
        <dbReference type="Proteomes" id="UP001501747"/>
    </source>
</evidence>
<dbReference type="Pfam" id="PF13472">
    <property type="entry name" value="Lipase_GDSL_2"/>
    <property type="match status" value="1"/>
</dbReference>
<sequence>MTVLATVLALAVTASGLAAPAAADYVALGSSFAAGPGITPTQPGSPPACGRSARNYASQAAAKLRLTLTDATCSGATTADVLNNQVNAVTENTKLVTITIGGNDVNYIGSLFAYSCQTSGGSQCGTVDQAAIDRALTTVHTKIGNVVTAVRQKAPRAKVLLVNYLTVVSRTACTGVPLTQAQVDFERSVAQRLAAATRRAGAPVVDAAGASAAHDACSASPWMEKYQPGGGRAGYHPNLAGMTAVAELVVRQAR</sequence>